<gene>
    <name evidence="1" type="ORF">M441DRAFT_45044</name>
</gene>
<proteinExistence type="predicted"/>
<organism evidence="1 2">
    <name type="scientific">Trichoderma asperellum (strain ATCC 204424 / CBS 433.97 / NBRC 101777)</name>
    <dbReference type="NCBI Taxonomy" id="1042311"/>
    <lineage>
        <taxon>Eukaryota</taxon>
        <taxon>Fungi</taxon>
        <taxon>Dikarya</taxon>
        <taxon>Ascomycota</taxon>
        <taxon>Pezizomycotina</taxon>
        <taxon>Sordariomycetes</taxon>
        <taxon>Hypocreomycetidae</taxon>
        <taxon>Hypocreales</taxon>
        <taxon>Hypocreaceae</taxon>
        <taxon>Trichoderma</taxon>
    </lineage>
</organism>
<evidence type="ECO:0000313" key="2">
    <source>
        <dbReference type="Proteomes" id="UP000240493"/>
    </source>
</evidence>
<accession>A0A2T3ZE22</accession>
<evidence type="ECO:0000313" key="1">
    <source>
        <dbReference type="EMBL" id="PTB43045.1"/>
    </source>
</evidence>
<dbReference type="Proteomes" id="UP000240493">
    <property type="component" value="Unassembled WGS sequence"/>
</dbReference>
<sequence length="212" mass="24349">MSLVLSPDDGGPLNIRKNTPENRVSDTVFSIPMTLSLSLYWDMESTAASGKFDLAQKAPYALKMKSESRRDHGISKKGQSKLMRRLSSVPRRIECYGWLKLHSKTWSNLPPSLQAPWVKFGKIRRRRYMEDDLEYTTLVYEFIDAGENEPSAVEKVADFIYHVGFSFSSSSLAKNWMNSFLVDYADIVYPGGYGWHDFSFGMRDTKDILWEC</sequence>
<dbReference type="OrthoDB" id="4633509at2759"/>
<dbReference type="AlphaFoldDB" id="A0A2T3ZE22"/>
<dbReference type="EMBL" id="KZ679259">
    <property type="protein sequence ID" value="PTB43045.1"/>
    <property type="molecule type" value="Genomic_DNA"/>
</dbReference>
<keyword evidence="2" id="KW-1185">Reference proteome</keyword>
<reference evidence="1 2" key="1">
    <citation type="submission" date="2016-07" db="EMBL/GenBank/DDBJ databases">
        <title>Multiple horizontal gene transfer events from other fungi enriched the ability of initially mycotrophic Trichoderma (Ascomycota) to feed on dead plant biomass.</title>
        <authorList>
            <consortium name="DOE Joint Genome Institute"/>
            <person name="Aerts A."/>
            <person name="Atanasova L."/>
            <person name="Chenthamara K."/>
            <person name="Zhang J."/>
            <person name="Grujic M."/>
            <person name="Henrissat B."/>
            <person name="Kuo A."/>
            <person name="Salamov A."/>
            <person name="Lipzen A."/>
            <person name="Labutti K."/>
            <person name="Barry K."/>
            <person name="Miao Y."/>
            <person name="Rahimi M.J."/>
            <person name="Shen Q."/>
            <person name="Grigoriev I.V."/>
            <person name="Kubicek C.P."/>
            <person name="Druzhinina I.S."/>
        </authorList>
    </citation>
    <scope>NUCLEOTIDE SEQUENCE [LARGE SCALE GENOMIC DNA]</scope>
    <source>
        <strain evidence="1 2">CBS 433.97</strain>
    </source>
</reference>
<name>A0A2T3ZE22_TRIA4</name>
<protein>
    <submittedName>
        <fullName evidence="1">Uncharacterized protein</fullName>
    </submittedName>
</protein>